<evidence type="ECO:0000259" key="2">
    <source>
        <dbReference type="Pfam" id="PF00535"/>
    </source>
</evidence>
<feature type="transmembrane region" description="Helical" evidence="1">
    <location>
        <begin position="178"/>
        <end position="197"/>
    </location>
</feature>
<gene>
    <name evidence="3" type="ORF">A2363_01650</name>
</gene>
<dbReference type="SUPFAM" id="SSF53448">
    <property type="entry name" value="Nucleotide-diphospho-sugar transferases"/>
    <property type="match status" value="1"/>
</dbReference>
<sequence>MATLSVIIPCYFNQGNIPITGRALIANEKRFPRGTRFEYIFVDDGSGDGTLSALKTLQRRYPKKIIIVKLSRNFGSNNASLSGISIARGDCLVIMAADLQDPPELIPSMFSYWQKGTKLVVANRAARKDGKVSMFFADLFHRIVRTIIFPHAPRGGFDLCLFDKQLARDVLTMQEKNFFLPYLLLWLGYDYVTIPYARRKRTVGTSQWTFSKRIKLFVDSFVSFTYVPLRAISLMGLLLSLVAGIYALSVIWARLTSRIPVEGWTSLMIILLFVSAFQMIALGVIGEYLWRTLDASRHRPPYIIEKIIKK</sequence>
<keyword evidence="1" id="KW-0812">Transmembrane</keyword>
<dbReference type="EMBL" id="MFKE01000003">
    <property type="protein sequence ID" value="OGG35925.1"/>
    <property type="molecule type" value="Genomic_DNA"/>
</dbReference>
<evidence type="ECO:0000313" key="4">
    <source>
        <dbReference type="Proteomes" id="UP000176186"/>
    </source>
</evidence>
<feature type="domain" description="Glycosyltransferase 2-like" evidence="2">
    <location>
        <begin position="5"/>
        <end position="142"/>
    </location>
</feature>
<evidence type="ECO:0000313" key="3">
    <source>
        <dbReference type="EMBL" id="OGG35925.1"/>
    </source>
</evidence>
<feature type="transmembrane region" description="Helical" evidence="1">
    <location>
        <begin position="267"/>
        <end position="290"/>
    </location>
</feature>
<dbReference type="PANTHER" id="PTHR48090:SF8">
    <property type="entry name" value="GLYCOSYLTRANSFERASE CSBB-RELATED"/>
    <property type="match status" value="1"/>
</dbReference>
<dbReference type="InterPro" id="IPR001173">
    <property type="entry name" value="Glyco_trans_2-like"/>
</dbReference>
<proteinExistence type="predicted"/>
<dbReference type="PANTHER" id="PTHR48090">
    <property type="entry name" value="UNDECAPRENYL-PHOSPHATE 4-DEOXY-4-FORMAMIDO-L-ARABINOSE TRANSFERASE-RELATED"/>
    <property type="match status" value="1"/>
</dbReference>
<protein>
    <recommendedName>
        <fullName evidence="2">Glycosyltransferase 2-like domain-containing protein</fullName>
    </recommendedName>
</protein>
<dbReference type="InterPro" id="IPR029044">
    <property type="entry name" value="Nucleotide-diphossugar_trans"/>
</dbReference>
<name>A0A1F6BG62_9BACT</name>
<feature type="transmembrane region" description="Helical" evidence="1">
    <location>
        <begin position="234"/>
        <end position="255"/>
    </location>
</feature>
<dbReference type="STRING" id="1798401.A2363_01650"/>
<accession>A0A1F6BG62</accession>
<dbReference type="Pfam" id="PF00535">
    <property type="entry name" value="Glycos_transf_2"/>
    <property type="match status" value="1"/>
</dbReference>
<evidence type="ECO:0000256" key="1">
    <source>
        <dbReference type="SAM" id="Phobius"/>
    </source>
</evidence>
<dbReference type="GO" id="GO:0005886">
    <property type="term" value="C:plasma membrane"/>
    <property type="evidence" value="ECO:0007669"/>
    <property type="project" value="TreeGrafter"/>
</dbReference>
<keyword evidence="1" id="KW-1133">Transmembrane helix</keyword>
<dbReference type="Proteomes" id="UP000176186">
    <property type="component" value="Unassembled WGS sequence"/>
</dbReference>
<keyword evidence="1" id="KW-0472">Membrane</keyword>
<dbReference type="Gene3D" id="3.90.550.10">
    <property type="entry name" value="Spore Coat Polysaccharide Biosynthesis Protein SpsA, Chain A"/>
    <property type="match status" value="1"/>
</dbReference>
<comment type="caution">
    <text evidence="3">The sequence shown here is derived from an EMBL/GenBank/DDBJ whole genome shotgun (WGS) entry which is preliminary data.</text>
</comment>
<reference evidence="3 4" key="1">
    <citation type="journal article" date="2016" name="Nat. Commun.">
        <title>Thousands of microbial genomes shed light on interconnected biogeochemical processes in an aquifer system.</title>
        <authorList>
            <person name="Anantharaman K."/>
            <person name="Brown C.T."/>
            <person name="Hug L.A."/>
            <person name="Sharon I."/>
            <person name="Castelle C.J."/>
            <person name="Probst A.J."/>
            <person name="Thomas B.C."/>
            <person name="Singh A."/>
            <person name="Wilkins M.J."/>
            <person name="Karaoz U."/>
            <person name="Brodie E.L."/>
            <person name="Williams K.H."/>
            <person name="Hubbard S.S."/>
            <person name="Banfield J.F."/>
        </authorList>
    </citation>
    <scope>NUCLEOTIDE SEQUENCE [LARGE SCALE GENOMIC DNA]</scope>
</reference>
<dbReference type="CDD" id="cd04187">
    <property type="entry name" value="DPM1_like_bac"/>
    <property type="match status" value="1"/>
</dbReference>
<organism evidence="3 4">
    <name type="scientific">Candidatus Gottesmanbacteria bacterium RIFOXYB1_FULL_47_11</name>
    <dbReference type="NCBI Taxonomy" id="1798401"/>
    <lineage>
        <taxon>Bacteria</taxon>
        <taxon>Candidatus Gottesmaniibacteriota</taxon>
    </lineage>
</organism>
<dbReference type="InterPro" id="IPR050256">
    <property type="entry name" value="Glycosyltransferase_2"/>
</dbReference>
<dbReference type="AlphaFoldDB" id="A0A1F6BG62"/>